<comment type="caution">
    <text evidence="3">The sequence shown here is derived from an EMBL/GenBank/DDBJ whole genome shotgun (WGS) entry which is preliminary data.</text>
</comment>
<name>A0A023AYA3_GRENI</name>
<gene>
    <name evidence="3" type="ORF">GNI_163900</name>
</gene>
<keyword evidence="2" id="KW-0472">Membrane</keyword>
<sequence length="492" mass="54136">MRPLDDDEQKRLSAQYPKWSAVIQDSGPATYCIEVEGQAIREETGSFWRRPRFLKGLGIACAVGLSGAVIAGAVFHLYRARADSLTPPELPSILDPLSVSTYTPSERPMPSSTPSEGQMPSSTPSDGQMPSSTPSEGQMPSSTPSQGQMPSSTPSEGPMPSFTTSRGLIYSETRSEAPMTTYTPITEATTHNYTSWYDAQFSRLSDVERYKYAVSCDCEAWSESDLVVNCKPVAIESRAGNIAMSAHELALLRIPSDTCKGIYDNNKNASMVDATADAWKTLDWSGCDLGGKVVCVDDRGEDLSCHYFNHPFKHDFPRVWEAVIRHLKPARCLLTNNADLDVRYIRNLARGRAAAKYITADIGGISDESLNALGLTLDWYYGTAACSGTYNDCQLPDCGCVEGRFSAEAVDPSGKDVVWGYVTDFFTTAEEMKGNYSLFQTPGYSPKFCKFECFNPDPETLEGYGNRVAEEYRINIGDRQARKHNCWSNVTA</sequence>
<keyword evidence="4" id="KW-1185">Reference proteome</keyword>
<evidence type="ECO:0000256" key="1">
    <source>
        <dbReference type="SAM" id="MobiDB-lite"/>
    </source>
</evidence>
<protein>
    <submittedName>
        <fullName evidence="3">Transmembrane protein</fullName>
    </submittedName>
</protein>
<accession>A0A023AYA3</accession>
<dbReference type="VEuPathDB" id="CryptoDB:GNI_163900"/>
<proteinExistence type="predicted"/>
<dbReference type="AlphaFoldDB" id="A0A023AYA3"/>
<keyword evidence="2 3" id="KW-0812">Transmembrane</keyword>
<feature type="region of interest" description="Disordered" evidence="1">
    <location>
        <begin position="86"/>
        <end position="165"/>
    </location>
</feature>
<dbReference type="GeneID" id="22915673"/>
<reference evidence="3" key="1">
    <citation type="submission" date="2013-12" db="EMBL/GenBank/DDBJ databases">
        <authorList>
            <person name="Omoto C.K."/>
            <person name="Sibley D."/>
            <person name="Venepally P."/>
            <person name="Hadjithomas M."/>
            <person name="Karamycheva S."/>
            <person name="Brunk B."/>
            <person name="Roos D."/>
            <person name="Caler E."/>
            <person name="Lorenzi H."/>
        </authorList>
    </citation>
    <scope>NUCLEOTIDE SEQUENCE</scope>
</reference>
<evidence type="ECO:0000256" key="2">
    <source>
        <dbReference type="SAM" id="Phobius"/>
    </source>
</evidence>
<dbReference type="RefSeq" id="XP_011133131.1">
    <property type="nucleotide sequence ID" value="XM_011134829.1"/>
</dbReference>
<feature type="transmembrane region" description="Helical" evidence="2">
    <location>
        <begin position="57"/>
        <end position="78"/>
    </location>
</feature>
<feature type="compositionally biased region" description="Polar residues" evidence="1">
    <location>
        <begin position="98"/>
        <end position="165"/>
    </location>
</feature>
<organism evidence="3 4">
    <name type="scientific">Gregarina niphandrodes</name>
    <name type="common">Septate eugregarine</name>
    <dbReference type="NCBI Taxonomy" id="110365"/>
    <lineage>
        <taxon>Eukaryota</taxon>
        <taxon>Sar</taxon>
        <taxon>Alveolata</taxon>
        <taxon>Apicomplexa</taxon>
        <taxon>Conoidasida</taxon>
        <taxon>Gregarinasina</taxon>
        <taxon>Eugregarinorida</taxon>
        <taxon>Gregarinidae</taxon>
        <taxon>Gregarina</taxon>
    </lineage>
</organism>
<dbReference type="Proteomes" id="UP000019763">
    <property type="component" value="Unassembled WGS sequence"/>
</dbReference>
<evidence type="ECO:0000313" key="3">
    <source>
        <dbReference type="EMBL" id="EZG43639.1"/>
    </source>
</evidence>
<dbReference type="EMBL" id="AFNH02001222">
    <property type="protein sequence ID" value="EZG43639.1"/>
    <property type="molecule type" value="Genomic_DNA"/>
</dbReference>
<evidence type="ECO:0000313" key="4">
    <source>
        <dbReference type="Proteomes" id="UP000019763"/>
    </source>
</evidence>
<keyword evidence="2" id="KW-1133">Transmembrane helix</keyword>